<dbReference type="CDD" id="cd09602">
    <property type="entry name" value="M1_APN"/>
    <property type="match status" value="1"/>
</dbReference>
<dbReference type="GO" id="GO:0005737">
    <property type="term" value="C:cytoplasm"/>
    <property type="evidence" value="ECO:0007669"/>
    <property type="project" value="TreeGrafter"/>
</dbReference>
<feature type="domain" description="Peptidase M1 membrane alanine aminopeptidase" evidence="11">
    <location>
        <begin position="252"/>
        <end position="460"/>
    </location>
</feature>
<evidence type="ECO:0000256" key="9">
    <source>
        <dbReference type="ARBA" id="ARBA00022833"/>
    </source>
</evidence>
<dbReference type="Gene3D" id="1.10.390.10">
    <property type="entry name" value="Neutral Protease Domain 2"/>
    <property type="match status" value="1"/>
</dbReference>
<dbReference type="InterPro" id="IPR001930">
    <property type="entry name" value="Peptidase_M1"/>
</dbReference>
<dbReference type="SUPFAM" id="SSF55486">
    <property type="entry name" value="Metalloproteases ('zincins'), catalytic domain"/>
    <property type="match status" value="1"/>
</dbReference>
<protein>
    <recommendedName>
        <fullName evidence="5">Aminopeptidase N</fullName>
        <ecNumber evidence="4">3.4.11.2</ecNumber>
    </recommendedName>
</protein>
<comment type="similarity">
    <text evidence="3">Belongs to the peptidase M1 family.</text>
</comment>
<dbReference type="GO" id="GO:0016285">
    <property type="term" value="F:alanyl aminopeptidase activity"/>
    <property type="evidence" value="ECO:0007669"/>
    <property type="project" value="UniProtKB-EC"/>
</dbReference>
<name>A0A974ZZV7_9BACT</name>
<evidence type="ECO:0000256" key="5">
    <source>
        <dbReference type="ARBA" id="ARBA00015611"/>
    </source>
</evidence>
<dbReference type="Pfam" id="PF17900">
    <property type="entry name" value="Peptidase_M1_N"/>
    <property type="match status" value="1"/>
</dbReference>
<evidence type="ECO:0000256" key="4">
    <source>
        <dbReference type="ARBA" id="ARBA00012564"/>
    </source>
</evidence>
<organism evidence="13 14">
    <name type="scientific">Fulvivirga lutea</name>
    <dbReference type="NCBI Taxonomy" id="2810512"/>
    <lineage>
        <taxon>Bacteria</taxon>
        <taxon>Pseudomonadati</taxon>
        <taxon>Bacteroidota</taxon>
        <taxon>Cytophagia</taxon>
        <taxon>Cytophagales</taxon>
        <taxon>Fulvivirgaceae</taxon>
        <taxon>Fulvivirga</taxon>
    </lineage>
</organism>
<dbReference type="Gene3D" id="2.60.40.1730">
    <property type="entry name" value="tricorn interacting facor f3 domain"/>
    <property type="match status" value="1"/>
</dbReference>
<dbReference type="EC" id="3.4.11.2" evidence="4"/>
<dbReference type="InterPro" id="IPR042097">
    <property type="entry name" value="Aminopeptidase_N-like_N_sf"/>
</dbReference>
<evidence type="ECO:0000259" key="11">
    <source>
        <dbReference type="Pfam" id="PF01433"/>
    </source>
</evidence>
<dbReference type="InterPro" id="IPR045357">
    <property type="entry name" value="Aminopeptidase_N-like_N"/>
</dbReference>
<dbReference type="InterPro" id="IPR050344">
    <property type="entry name" value="Peptidase_M1_aminopeptidases"/>
</dbReference>
<dbReference type="InterPro" id="IPR014782">
    <property type="entry name" value="Peptidase_M1_dom"/>
</dbReference>
<dbReference type="InterPro" id="IPR027268">
    <property type="entry name" value="Peptidase_M4/M1_CTD_sf"/>
</dbReference>
<accession>A0A974ZZV7</accession>
<dbReference type="Proteomes" id="UP000662783">
    <property type="component" value="Chromosome"/>
</dbReference>
<comment type="catalytic activity">
    <reaction evidence="1">
        <text>Release of an N-terminal amino acid, Xaa-|-Yaa- from a peptide, amide or arylamide. Xaa is preferably Ala, but may be most amino acids including Pro (slow action). When a terminal hydrophobic residue is followed by a prolyl residue, the two may be released as an intact Xaa-Pro dipeptide.</text>
        <dbReference type="EC" id="3.4.11.2"/>
    </reaction>
</comment>
<evidence type="ECO:0000256" key="7">
    <source>
        <dbReference type="ARBA" id="ARBA00022723"/>
    </source>
</evidence>
<keyword evidence="9" id="KW-0862">Zinc</keyword>
<sequence length="845" mass="97880">MFRFGFILSLASFFILTSCSDNSTLLDAGVSKELAALRKSQISNVEYHLSFDIPANKEKEIKGKVSINFDSEPSSEDLILDFNTNDSSVLSVKIDNTNVPFDYINEHVVIEGKYINERNKIDIEFIAGDLSLNRKEDFLYTLFVPDRAATCFPLFDQPDIKAKYSLELTIPSYWKAVANSKVINQKKAGEKLHYTFEKTLPISSYLFAFAAGEFKVEKVELNGRETRLYHRETDSAKVAKNLNAIFDWHAKSQLWLENYTGIDYSFNKLDYVLLPAFQYNGMEHPGAIFYKASSLFLDENASDVQKLNRARLIAHEVAHMWFGNLVTMKWFDDVWLKEVFANFMAAKIIAPSFSEINHELQFILSHYPKAYEVDRTLGTHPISQNLDNLKNAGFLYGNIIYQKAPIVMDKLERIMGEEEFQNGIRTYLATYSFGNATWDQLITILADQTDKDLKQWNKDWVEREGMPAVDYRKGSKGLIFFHQNNNTRKYWHQSLTSLINDSATHTIYFDNYHVVTDVGTVNHLLPNSNSLGYGYFKIDSASAVHYMNKVDSMSNPIQRSAIWMNFYEGAIRGNIDRMNVLKTMIRNLSIENEQIVLNYLCESIEILYWQFLTEKERKAISPSLEGVLLNGIVNRTEAGARSTMFHALCKVFESEQAWQVLYNIWNGNLELEDYNLSKSDQTQLAYQLSMRNEEKADSILNYHETELDNPDELARFQFVRQAITTDPDERLQFFNSLKQPENRENEEWVLESLRLFNHPLMQDQSINQLEASLELLEEIKLTGDIFFPKRWLDAVFQGHNSEEAYEVVKNFLYQNHNMPQDLKNKLLQSSDLLFRSNNHFTDSNN</sequence>
<evidence type="ECO:0000256" key="8">
    <source>
        <dbReference type="ARBA" id="ARBA00022801"/>
    </source>
</evidence>
<evidence type="ECO:0000313" key="13">
    <source>
        <dbReference type="EMBL" id="QSE96576.1"/>
    </source>
</evidence>
<evidence type="ECO:0000256" key="10">
    <source>
        <dbReference type="ARBA" id="ARBA00023049"/>
    </source>
</evidence>
<dbReference type="GO" id="GO:0070006">
    <property type="term" value="F:metalloaminopeptidase activity"/>
    <property type="evidence" value="ECO:0007669"/>
    <property type="project" value="TreeGrafter"/>
</dbReference>
<dbReference type="Pfam" id="PF01433">
    <property type="entry name" value="Peptidase_M1"/>
    <property type="match status" value="1"/>
</dbReference>
<keyword evidence="7" id="KW-0479">Metal-binding</keyword>
<keyword evidence="6" id="KW-0645">Protease</keyword>
<evidence type="ECO:0000259" key="12">
    <source>
        <dbReference type="Pfam" id="PF17900"/>
    </source>
</evidence>
<dbReference type="GO" id="GO:0043171">
    <property type="term" value="P:peptide catabolic process"/>
    <property type="evidence" value="ECO:0007669"/>
    <property type="project" value="TreeGrafter"/>
</dbReference>
<dbReference type="KEGG" id="fuv:JR347_13335"/>
<comment type="cofactor">
    <cofactor evidence="2">
        <name>Zn(2+)</name>
        <dbReference type="ChEBI" id="CHEBI:29105"/>
    </cofactor>
</comment>
<evidence type="ECO:0000256" key="6">
    <source>
        <dbReference type="ARBA" id="ARBA00022670"/>
    </source>
</evidence>
<dbReference type="SUPFAM" id="SSF63737">
    <property type="entry name" value="Leukotriene A4 hydrolase N-terminal domain"/>
    <property type="match status" value="1"/>
</dbReference>
<evidence type="ECO:0000256" key="1">
    <source>
        <dbReference type="ARBA" id="ARBA00000098"/>
    </source>
</evidence>
<dbReference type="GO" id="GO:0006508">
    <property type="term" value="P:proteolysis"/>
    <property type="evidence" value="ECO:0007669"/>
    <property type="project" value="UniProtKB-KW"/>
</dbReference>
<evidence type="ECO:0000256" key="2">
    <source>
        <dbReference type="ARBA" id="ARBA00001947"/>
    </source>
</evidence>
<keyword evidence="10" id="KW-0482">Metalloprotease</keyword>
<proteinExistence type="inferred from homology"/>
<keyword evidence="14" id="KW-1185">Reference proteome</keyword>
<dbReference type="GO" id="GO:0016020">
    <property type="term" value="C:membrane"/>
    <property type="evidence" value="ECO:0007669"/>
    <property type="project" value="TreeGrafter"/>
</dbReference>
<dbReference type="PANTHER" id="PTHR11533:SF299">
    <property type="entry name" value="AMINOPEPTIDASE"/>
    <property type="match status" value="1"/>
</dbReference>
<gene>
    <name evidence="13" type="ORF">JR347_13335</name>
</gene>
<dbReference type="RefSeq" id="WP_205721090.1">
    <property type="nucleotide sequence ID" value="NZ_CP070608.1"/>
</dbReference>
<dbReference type="GO" id="GO:0005615">
    <property type="term" value="C:extracellular space"/>
    <property type="evidence" value="ECO:0007669"/>
    <property type="project" value="TreeGrafter"/>
</dbReference>
<keyword evidence="8" id="KW-0378">Hydrolase</keyword>
<feature type="domain" description="Aminopeptidase N-like N-terminal" evidence="12">
    <location>
        <begin position="46"/>
        <end position="206"/>
    </location>
</feature>
<dbReference type="PANTHER" id="PTHR11533">
    <property type="entry name" value="PROTEASE M1 ZINC METALLOPROTEASE"/>
    <property type="match status" value="1"/>
</dbReference>
<dbReference type="PROSITE" id="PS51257">
    <property type="entry name" value="PROKAR_LIPOPROTEIN"/>
    <property type="match status" value="1"/>
</dbReference>
<dbReference type="AlphaFoldDB" id="A0A974ZZV7"/>
<dbReference type="GO" id="GO:0008270">
    <property type="term" value="F:zinc ion binding"/>
    <property type="evidence" value="ECO:0007669"/>
    <property type="project" value="InterPro"/>
</dbReference>
<reference evidence="13" key="1">
    <citation type="submission" date="2021-02" db="EMBL/GenBank/DDBJ databases">
        <title>Fulvivirga sp. S481 isolated from sea water.</title>
        <authorList>
            <person name="Bae S.S."/>
            <person name="Baek K."/>
        </authorList>
    </citation>
    <scope>NUCLEOTIDE SEQUENCE</scope>
    <source>
        <strain evidence="13">S481</strain>
    </source>
</reference>
<dbReference type="GO" id="GO:0042277">
    <property type="term" value="F:peptide binding"/>
    <property type="evidence" value="ECO:0007669"/>
    <property type="project" value="TreeGrafter"/>
</dbReference>
<dbReference type="PRINTS" id="PR00756">
    <property type="entry name" value="ALADIPTASE"/>
</dbReference>
<dbReference type="EMBL" id="CP070608">
    <property type="protein sequence ID" value="QSE96576.1"/>
    <property type="molecule type" value="Genomic_DNA"/>
</dbReference>
<evidence type="ECO:0000313" key="14">
    <source>
        <dbReference type="Proteomes" id="UP000662783"/>
    </source>
</evidence>
<evidence type="ECO:0000256" key="3">
    <source>
        <dbReference type="ARBA" id="ARBA00010136"/>
    </source>
</evidence>